<evidence type="ECO:0000313" key="3">
    <source>
        <dbReference type="EMBL" id="OEJ88801.1"/>
    </source>
</evidence>
<keyword evidence="4" id="KW-1185">Reference proteome</keyword>
<dbReference type="Proteomes" id="UP000095358">
    <property type="component" value="Unassembled WGS sequence"/>
</dbReference>
<dbReference type="PANTHER" id="PTHR31104">
    <property type="entry name" value="PEPTIDE-N4-(N-ACETYL-BETA-GLUCOSAMINYL)ASPARAGINE AMIDASE A PROTEIN"/>
    <property type="match status" value="1"/>
</dbReference>
<dbReference type="VEuPathDB" id="FungiDB:AWRI3580_g2312"/>
<evidence type="ECO:0000259" key="2">
    <source>
        <dbReference type="Pfam" id="PF12222"/>
    </source>
</evidence>
<feature type="region of interest" description="Disordered" evidence="1">
    <location>
        <begin position="1"/>
        <end position="22"/>
    </location>
</feature>
<name>A0A1E5RPI2_HANUV</name>
<evidence type="ECO:0000256" key="1">
    <source>
        <dbReference type="SAM" id="MobiDB-lite"/>
    </source>
</evidence>
<dbReference type="OrthoDB" id="1612078at2759"/>
<accession>A0A1E5RPI2</accession>
<evidence type="ECO:0000313" key="4">
    <source>
        <dbReference type="Proteomes" id="UP000095358"/>
    </source>
</evidence>
<organism evidence="3 4">
    <name type="scientific">Hanseniaspora uvarum</name>
    <name type="common">Yeast</name>
    <name type="synonym">Kloeckera apiculata</name>
    <dbReference type="NCBI Taxonomy" id="29833"/>
    <lineage>
        <taxon>Eukaryota</taxon>
        <taxon>Fungi</taxon>
        <taxon>Dikarya</taxon>
        <taxon>Ascomycota</taxon>
        <taxon>Saccharomycotina</taxon>
        <taxon>Saccharomycetes</taxon>
        <taxon>Saccharomycodales</taxon>
        <taxon>Saccharomycodaceae</taxon>
        <taxon>Hanseniaspora</taxon>
    </lineage>
</organism>
<sequence>MTNIRDYYQPPSINSNDDMYLPRTNNDNRKKNSFYNRFKTKLIFALLFYITFFKLSIKYSYCDSDDNCTENSGNLVNLIKNSLHRKPDDINFGLFPSISKSFDILKPETQSNKYDEHIFTHKLLVNQEFGHTWGKLVTKTFNPKEIPADYDFIEMTLDVSINGTQYDRLINIYLNDIIIWRSSTIEPLNRQKTKSQVTKDISKYITLFKNEEEIELKFQLDNIIAGDLDGIFVVDLKVDYYLKNQDQFKDKIPKLNCLEKALLNSLNPYAAPDKISSLFSVNKPNKSPMLHFPTTSKKTKPYKLDSLDIDEKTQKLAIELFISGNAGEEFWYSNVLDAFDGKFDDYGYSTLGHGPVRYLNVYLSNELDTVKIFNSIPIPVVFTGGFAPSLWKPVVSLGCFDLKGIYIDLTPYLHFLVSNDHFLEFEIVSSNTDEFDSSIGDNWLISGNLMEWENHDLVFKNTIRESPLVDEYNVTAEETDSLLKQNVTSVSILSKEFGFEFEDKDYILQVTYKNVLKSHIQLKDYGSDETSVLSIYGLKEYTVINDFTKEVVITGEDITQYAFVEGLKIKEEAASKESRYDTNAETSYTRRVSLKNATEIEDIQILTVSASQVGDAIYNISPKNGNSGSGSSVHSVKINRYWPISHNYNRDVVVTKNKVIIDVHKEE</sequence>
<dbReference type="InterPro" id="IPR021102">
    <property type="entry name" value="PNGase_A"/>
</dbReference>
<dbReference type="InterPro" id="IPR056948">
    <property type="entry name" value="PNGaseA_N"/>
</dbReference>
<dbReference type="EMBL" id="LPNN01000004">
    <property type="protein sequence ID" value="OEJ88801.1"/>
    <property type="molecule type" value="Genomic_DNA"/>
</dbReference>
<comment type="caution">
    <text evidence="3">The sequence shown here is derived from an EMBL/GenBank/DDBJ whole genome shotgun (WGS) entry which is preliminary data.</text>
</comment>
<reference evidence="4" key="1">
    <citation type="journal article" date="2016" name="Genome Announc.">
        <title>Genome sequences of three species of Hanseniaspora isolated from spontaneous wine fermentations.</title>
        <authorList>
            <person name="Sternes P.R."/>
            <person name="Lee D."/>
            <person name="Kutyna D.R."/>
            <person name="Borneman A.R."/>
        </authorList>
    </citation>
    <scope>NUCLEOTIDE SEQUENCE [LARGE SCALE GENOMIC DNA]</scope>
    <source>
        <strain evidence="4">AWRI3580</strain>
    </source>
</reference>
<feature type="domain" description="Peptide N-acetyl-beta-D-glucosaminyl asparaginase amidase A N-terminal" evidence="2">
    <location>
        <begin position="116"/>
        <end position="456"/>
    </location>
</feature>
<gene>
    <name evidence="3" type="ORF">AWRI3580_g2312</name>
</gene>
<proteinExistence type="predicted"/>
<dbReference type="Pfam" id="PF12222">
    <property type="entry name" value="PNGaseA"/>
    <property type="match status" value="1"/>
</dbReference>
<protein>
    <submittedName>
        <fullName evidence="3">Peptide-N4-(N-acetyl-beta-glucosaminyl)asparagine amidase A</fullName>
    </submittedName>
</protein>
<dbReference type="AlphaFoldDB" id="A0A1E5RPI2"/>